<feature type="transmembrane region" description="Helical" evidence="6">
    <location>
        <begin position="280"/>
        <end position="299"/>
    </location>
</feature>
<organism evidence="9 10">
    <name type="scientific">Chitinophaga parva</name>
    <dbReference type="NCBI Taxonomy" id="2169414"/>
    <lineage>
        <taxon>Bacteria</taxon>
        <taxon>Pseudomonadati</taxon>
        <taxon>Bacteroidota</taxon>
        <taxon>Chitinophagia</taxon>
        <taxon>Chitinophagales</taxon>
        <taxon>Chitinophagaceae</taxon>
        <taxon>Chitinophaga</taxon>
    </lineage>
</organism>
<evidence type="ECO:0000256" key="2">
    <source>
        <dbReference type="ARBA" id="ARBA00022475"/>
    </source>
</evidence>
<feature type="transmembrane region" description="Helical" evidence="6">
    <location>
        <begin position="328"/>
        <end position="351"/>
    </location>
</feature>
<feature type="transmembrane region" description="Helical" evidence="6">
    <location>
        <begin position="371"/>
        <end position="395"/>
    </location>
</feature>
<dbReference type="PANTHER" id="PTHR30572:SF18">
    <property type="entry name" value="ABC-TYPE MACROLIDE FAMILY EXPORT SYSTEM PERMEASE COMPONENT 2"/>
    <property type="match status" value="1"/>
</dbReference>
<dbReference type="OrthoDB" id="5933722at2"/>
<evidence type="ECO:0008006" key="11">
    <source>
        <dbReference type="Google" id="ProtNLM"/>
    </source>
</evidence>
<evidence type="ECO:0000313" key="9">
    <source>
        <dbReference type="EMBL" id="PUZ25464.1"/>
    </source>
</evidence>
<feature type="domain" description="MacB-like periplasmic core" evidence="8">
    <location>
        <begin position="453"/>
        <end position="649"/>
    </location>
</feature>
<keyword evidence="4 6" id="KW-1133">Transmembrane helix</keyword>
<dbReference type="RefSeq" id="WP_108687304.1">
    <property type="nucleotide sequence ID" value="NZ_QCYK01000002.1"/>
</dbReference>
<feature type="transmembrane region" description="Helical" evidence="6">
    <location>
        <begin position="765"/>
        <end position="787"/>
    </location>
</feature>
<dbReference type="Pfam" id="PF12704">
    <property type="entry name" value="MacB_PCD"/>
    <property type="match status" value="2"/>
</dbReference>
<feature type="transmembrane region" description="Helical" evidence="6">
    <location>
        <begin position="733"/>
        <end position="753"/>
    </location>
</feature>
<comment type="subcellular location">
    <subcellularLocation>
        <location evidence="1">Cell membrane</location>
        <topology evidence="1">Multi-pass membrane protein</topology>
    </subcellularLocation>
</comment>
<keyword evidence="2" id="KW-1003">Cell membrane</keyword>
<protein>
    <recommendedName>
        <fullName evidence="11">Cell division protein FtsX</fullName>
    </recommendedName>
</protein>
<evidence type="ECO:0000256" key="1">
    <source>
        <dbReference type="ARBA" id="ARBA00004651"/>
    </source>
</evidence>
<feature type="transmembrane region" description="Helical" evidence="6">
    <location>
        <begin position="681"/>
        <end position="706"/>
    </location>
</feature>
<gene>
    <name evidence="9" type="ORF">DCC81_14345</name>
</gene>
<dbReference type="GO" id="GO:0022857">
    <property type="term" value="F:transmembrane transporter activity"/>
    <property type="evidence" value="ECO:0007669"/>
    <property type="project" value="TreeGrafter"/>
</dbReference>
<feature type="transmembrane region" description="Helical" evidence="6">
    <location>
        <begin position="416"/>
        <end position="441"/>
    </location>
</feature>
<dbReference type="GO" id="GO:0005886">
    <property type="term" value="C:plasma membrane"/>
    <property type="evidence" value="ECO:0007669"/>
    <property type="project" value="UniProtKB-SubCell"/>
</dbReference>
<dbReference type="Proteomes" id="UP000244450">
    <property type="component" value="Unassembled WGS sequence"/>
</dbReference>
<dbReference type="InterPro" id="IPR025857">
    <property type="entry name" value="MacB_PCD"/>
</dbReference>
<keyword evidence="5 6" id="KW-0472">Membrane</keyword>
<comment type="caution">
    <text evidence="9">The sequence shown here is derived from an EMBL/GenBank/DDBJ whole genome shotgun (WGS) entry which is preliminary data.</text>
</comment>
<reference evidence="9 10" key="1">
    <citation type="submission" date="2018-04" db="EMBL/GenBank/DDBJ databases">
        <title>Chitinophaga fuyangensis sp. nov., isolated from soil in a chemical factory.</title>
        <authorList>
            <person name="Chen K."/>
        </authorList>
    </citation>
    <scope>NUCLEOTIDE SEQUENCE [LARGE SCALE GENOMIC DNA]</scope>
    <source>
        <strain evidence="9 10">LY-1</strain>
    </source>
</reference>
<keyword evidence="3 6" id="KW-0812">Transmembrane</keyword>
<dbReference type="InterPro" id="IPR003838">
    <property type="entry name" value="ABC3_permease_C"/>
</dbReference>
<feature type="transmembrane region" description="Helical" evidence="6">
    <location>
        <begin position="21"/>
        <end position="41"/>
    </location>
</feature>
<dbReference type="EMBL" id="QCYK01000002">
    <property type="protein sequence ID" value="PUZ25464.1"/>
    <property type="molecule type" value="Genomic_DNA"/>
</dbReference>
<evidence type="ECO:0000256" key="3">
    <source>
        <dbReference type="ARBA" id="ARBA00022692"/>
    </source>
</evidence>
<dbReference type="PANTHER" id="PTHR30572">
    <property type="entry name" value="MEMBRANE COMPONENT OF TRANSPORTER-RELATED"/>
    <property type="match status" value="1"/>
</dbReference>
<sequence>MFNSHLKIAWRSLAKDKFYTVLNVMGLALATAAFLLIIYFVRFEYSYEHFYKRADNIVRITMDLYKGNEFVTTDCETHPPLAPLLKKDFPEVVDAARIQMGEEVSQVKVGEQRFPVEKVYFADPAAFQVFNYDFITGNAHALDAPGQVVLTESEAHRLFGNAPAMGKTISMLQHRLFTVTGVIKDLPLNTHLKMNMLISFASLKELGMNLDSWNGNNNYTYVQLRPGTDLGQFNEKLKTVAHQHLNNDNIFVAQFIKDIHLYSHRAFEPEVNGDAKTVRFLLIIALLIIGVGAVNYVNLTTARATEKVKETGIRKVLGSSRMALVSQFMAETFIVNLLALAVAMLVIMLALPSYLQLIGRPIPGNPFASTAFWGWVAALFVCNCVLSGIYPALVLSNTAPVTVTRRVHTQSSKGAFFRKTLVVAQFVAALVVLSAACIVYRQLNYLRHQQLGINTSQVLVVRNPEYDGADSLREQQVAVFKNNLQQLPGVQQVSVSGSVPGADLSMLSTMIGLSQYGSPKGKGYNYYLYSFDADFIPNMGMKLIAGENFRAGQPNKGYVILSREAVKRFGFASPEAAIGQRITLGLYQPPEGGDSYAIVHGVVEDYHQQSLKSALLPMIHWYDPSGSYSTIRLKPGADVHAAVQQVEALWNNHFAGYPMEYHFMDEMYNEQYKADEHFGQIVTVFSGFTLFITCLGILGLTAYNIARRTKEIGIRKVLGASVSGIVSLLSKDMVKLVSIALLIATPLTWYVMSKWLQDFAYHINIQWWIFAGAGVLTMGIALLTVGWQSLKAALVNPVKALKAE</sequence>
<feature type="domain" description="MacB-like periplasmic core" evidence="8">
    <location>
        <begin position="20"/>
        <end position="239"/>
    </location>
</feature>
<name>A0A2T7BGR0_9BACT</name>
<proteinExistence type="predicted"/>
<evidence type="ECO:0000256" key="5">
    <source>
        <dbReference type="ARBA" id="ARBA00023136"/>
    </source>
</evidence>
<evidence type="ECO:0000256" key="4">
    <source>
        <dbReference type="ARBA" id="ARBA00022989"/>
    </source>
</evidence>
<evidence type="ECO:0000259" key="8">
    <source>
        <dbReference type="Pfam" id="PF12704"/>
    </source>
</evidence>
<feature type="domain" description="ABC3 transporter permease C-terminal" evidence="7">
    <location>
        <begin position="684"/>
        <end position="793"/>
    </location>
</feature>
<feature type="domain" description="ABC3 transporter permease C-terminal" evidence="7">
    <location>
        <begin position="283"/>
        <end position="399"/>
    </location>
</feature>
<dbReference type="InterPro" id="IPR050250">
    <property type="entry name" value="Macrolide_Exporter_MacB"/>
</dbReference>
<accession>A0A2T7BGR0</accession>
<dbReference type="Pfam" id="PF02687">
    <property type="entry name" value="FtsX"/>
    <property type="match status" value="2"/>
</dbReference>
<evidence type="ECO:0000259" key="7">
    <source>
        <dbReference type="Pfam" id="PF02687"/>
    </source>
</evidence>
<evidence type="ECO:0000256" key="6">
    <source>
        <dbReference type="SAM" id="Phobius"/>
    </source>
</evidence>
<keyword evidence="10" id="KW-1185">Reference proteome</keyword>
<evidence type="ECO:0000313" key="10">
    <source>
        <dbReference type="Proteomes" id="UP000244450"/>
    </source>
</evidence>
<dbReference type="AlphaFoldDB" id="A0A2T7BGR0"/>